<sequence>MSSSLDYNSLHLKKLDIIGFLIRLSVIIQADFGGKVIMSATNLPPNLRGKNQGRKGKMSNLHHLPNDTLNRLLMIAKEHTRLALRAMDRKCPADEKTAHHSTD</sequence>
<proteinExistence type="predicted"/>
<dbReference type="Proteomes" id="UP001232445">
    <property type="component" value="Unassembled WGS sequence"/>
</dbReference>
<comment type="caution">
    <text evidence="1">The sequence shown here is derived from an EMBL/GenBank/DDBJ whole genome shotgun (WGS) entry which is preliminary data.</text>
</comment>
<protein>
    <submittedName>
        <fullName evidence="1">Uncharacterized protein</fullName>
    </submittedName>
</protein>
<dbReference type="RefSeq" id="WP_307340119.1">
    <property type="nucleotide sequence ID" value="NZ_JAUSUQ010000009.1"/>
</dbReference>
<dbReference type="EMBL" id="JAUSUQ010000009">
    <property type="protein sequence ID" value="MDQ0339707.1"/>
    <property type="molecule type" value="Genomic_DNA"/>
</dbReference>
<keyword evidence="2" id="KW-1185">Reference proteome</keyword>
<reference evidence="1 2" key="1">
    <citation type="submission" date="2023-07" db="EMBL/GenBank/DDBJ databases">
        <title>Genomic Encyclopedia of Type Strains, Phase IV (KMG-IV): sequencing the most valuable type-strain genomes for metagenomic binning, comparative biology and taxonomic classification.</title>
        <authorList>
            <person name="Goeker M."/>
        </authorList>
    </citation>
    <scope>NUCLEOTIDE SEQUENCE [LARGE SCALE GENOMIC DNA]</scope>
    <source>
        <strain evidence="1 2">DSM 17740</strain>
    </source>
</reference>
<evidence type="ECO:0000313" key="2">
    <source>
        <dbReference type="Proteomes" id="UP001232445"/>
    </source>
</evidence>
<organism evidence="1 2">
    <name type="scientific">Caldalkalibacillus uzonensis</name>
    <dbReference type="NCBI Taxonomy" id="353224"/>
    <lineage>
        <taxon>Bacteria</taxon>
        <taxon>Bacillati</taxon>
        <taxon>Bacillota</taxon>
        <taxon>Bacilli</taxon>
        <taxon>Bacillales</taxon>
        <taxon>Bacillaceae</taxon>
        <taxon>Caldalkalibacillus</taxon>
    </lineage>
</organism>
<evidence type="ECO:0000313" key="1">
    <source>
        <dbReference type="EMBL" id="MDQ0339707.1"/>
    </source>
</evidence>
<gene>
    <name evidence="1" type="ORF">J2S00_002500</name>
</gene>
<name>A0ABU0CX62_9BACI</name>
<accession>A0ABU0CX62</accession>